<dbReference type="GO" id="GO:0004040">
    <property type="term" value="F:amidase activity"/>
    <property type="evidence" value="ECO:0007669"/>
    <property type="project" value="InterPro"/>
</dbReference>
<dbReference type="PANTHER" id="PTHR40572">
    <property type="entry name" value="PROTEIN BAX"/>
    <property type="match status" value="1"/>
</dbReference>
<dbReference type="Pfam" id="PF01832">
    <property type="entry name" value="Glucosaminidase"/>
    <property type="match status" value="1"/>
</dbReference>
<dbReference type="InterPro" id="IPR053195">
    <property type="entry name" value="Bax-like"/>
</dbReference>
<gene>
    <name evidence="2" type="ORF">METZ01_LOCUS199349</name>
</gene>
<evidence type="ECO:0000259" key="1">
    <source>
        <dbReference type="SMART" id="SM00047"/>
    </source>
</evidence>
<dbReference type="PANTHER" id="PTHR40572:SF1">
    <property type="entry name" value="PROTEIN BAX"/>
    <property type="match status" value="1"/>
</dbReference>
<feature type="non-terminal residue" evidence="2">
    <location>
        <position position="1"/>
    </location>
</feature>
<dbReference type="SMART" id="SM00047">
    <property type="entry name" value="LYZ2"/>
    <property type="match status" value="1"/>
</dbReference>
<dbReference type="AlphaFoldDB" id="A0A382E7T1"/>
<reference evidence="2" key="1">
    <citation type="submission" date="2018-05" db="EMBL/GenBank/DDBJ databases">
        <authorList>
            <person name="Lanie J.A."/>
            <person name="Ng W.-L."/>
            <person name="Kazmierczak K.M."/>
            <person name="Andrzejewski T.M."/>
            <person name="Davidsen T.M."/>
            <person name="Wayne K.J."/>
            <person name="Tettelin H."/>
            <person name="Glass J.I."/>
            <person name="Rusch D."/>
            <person name="Podicherti R."/>
            <person name="Tsui H.-C.T."/>
            <person name="Winkler M.E."/>
        </authorList>
    </citation>
    <scope>NUCLEOTIDE SEQUENCE</scope>
</reference>
<dbReference type="InterPro" id="IPR002901">
    <property type="entry name" value="MGlyc_endo_b_GlcNAc-like_dom"/>
</dbReference>
<sequence length="264" mass="30823">SIVKKKDRVIVNIKTKPINTLIIEQGYETAKTSSFNLVFIDTFNFENFSNSKQDFIKTLLPLISYENQKILLERKNLFNIKEALVNEKTLNNRDLIYLNKIAKKYKIKIYNKHKIDLVNQLLIFIDIIPNSIVLAQAANESGWGTSRFAKEYNALFGEYTYDFSKGVIPLKREEGKKHLVKAFSSYDNSVKSYFRNINTHYAYEKFRLTRKLMRDKNNFSNINLLVDTLNTYAEDNDYVETISSIIESNKLSQFDIINYTPSKS</sequence>
<feature type="domain" description="Mannosyl-glycoprotein endo-beta-N-acetylglucosamidase-like" evidence="1">
    <location>
        <begin position="106"/>
        <end position="255"/>
    </location>
</feature>
<accession>A0A382E7T1</accession>
<protein>
    <recommendedName>
        <fullName evidence="1">Mannosyl-glycoprotein endo-beta-N-acetylglucosamidase-like domain-containing protein</fullName>
    </recommendedName>
</protein>
<organism evidence="2">
    <name type="scientific">marine metagenome</name>
    <dbReference type="NCBI Taxonomy" id="408172"/>
    <lineage>
        <taxon>unclassified sequences</taxon>
        <taxon>metagenomes</taxon>
        <taxon>ecological metagenomes</taxon>
    </lineage>
</organism>
<dbReference type="EMBL" id="UINC01043041">
    <property type="protein sequence ID" value="SVB46495.1"/>
    <property type="molecule type" value="Genomic_DNA"/>
</dbReference>
<evidence type="ECO:0000313" key="2">
    <source>
        <dbReference type="EMBL" id="SVB46495.1"/>
    </source>
</evidence>
<dbReference type="Gene3D" id="1.10.530.10">
    <property type="match status" value="1"/>
</dbReference>
<name>A0A382E7T1_9ZZZZ</name>
<proteinExistence type="predicted"/>